<proteinExistence type="predicted"/>
<dbReference type="AlphaFoldDB" id="U2KMY2"/>
<accession>U2KMY2</accession>
<dbReference type="Proteomes" id="UP000016617">
    <property type="component" value="Unassembled WGS sequence"/>
</dbReference>
<reference evidence="1 2" key="1">
    <citation type="submission" date="2013-06" db="EMBL/GenBank/DDBJ databases">
        <authorList>
            <person name="Weinstock G."/>
            <person name="Sodergren E."/>
            <person name="Lobos E.A."/>
            <person name="Fulton L."/>
            <person name="Fulton R."/>
            <person name="Courtney L."/>
            <person name="Fronick C."/>
            <person name="O'Laughlin M."/>
            <person name="Godfrey J."/>
            <person name="Wilson R.M."/>
            <person name="Miner T."/>
            <person name="Farmer C."/>
            <person name="Delehaunty K."/>
            <person name="Cordes M."/>
            <person name="Minx P."/>
            <person name="Tomlinson C."/>
            <person name="Chen J."/>
            <person name="Wollam A."/>
            <person name="Pepin K.H."/>
            <person name="Bhonagiri V."/>
            <person name="Zhang X."/>
            <person name="Warren W."/>
            <person name="Mitreva M."/>
            <person name="Mardis E.R."/>
            <person name="Wilson R.K."/>
        </authorList>
    </citation>
    <scope>NUCLEOTIDE SEQUENCE [LARGE SCALE GENOMIC DNA]</scope>
    <source>
        <strain evidence="1 2">W1703</strain>
    </source>
</reference>
<name>U2KMY2_9STRE</name>
<gene>
    <name evidence="1" type="ORF">HMPREF1557_01165</name>
</gene>
<organism evidence="1 2">
    <name type="scientific">Streptococcus sobrinus W1703</name>
    <dbReference type="NCBI Taxonomy" id="1227275"/>
    <lineage>
        <taxon>Bacteria</taxon>
        <taxon>Bacillati</taxon>
        <taxon>Bacillota</taxon>
        <taxon>Bacilli</taxon>
        <taxon>Lactobacillales</taxon>
        <taxon>Streptococcaceae</taxon>
        <taxon>Streptococcus</taxon>
    </lineage>
</organism>
<evidence type="ECO:0000313" key="1">
    <source>
        <dbReference type="EMBL" id="ERJ76193.1"/>
    </source>
</evidence>
<protein>
    <submittedName>
        <fullName evidence="1">Uncharacterized protein</fullName>
    </submittedName>
</protein>
<comment type="caution">
    <text evidence="1">The sequence shown here is derived from an EMBL/GenBank/DDBJ whole genome shotgun (WGS) entry which is preliminary data.</text>
</comment>
<dbReference type="EMBL" id="AWVA01000070">
    <property type="protein sequence ID" value="ERJ76193.1"/>
    <property type="molecule type" value="Genomic_DNA"/>
</dbReference>
<sequence length="56" mass="6352">MISAQGDFILFEVQSFQLTALAWSCLAKTLEIHSRRGKGRVILLIVFGFKSRPEQL</sequence>
<dbReference type="HOGENOM" id="CLU_3012536_0_0_9"/>
<evidence type="ECO:0000313" key="2">
    <source>
        <dbReference type="Proteomes" id="UP000016617"/>
    </source>
</evidence>